<dbReference type="Pfam" id="PF00004">
    <property type="entry name" value="AAA"/>
    <property type="match status" value="1"/>
</dbReference>
<evidence type="ECO:0000259" key="5">
    <source>
        <dbReference type="SMART" id="SM00382"/>
    </source>
</evidence>
<name>A0A7J7II23_9RHOD</name>
<dbReference type="OrthoDB" id="10251136at2759"/>
<comment type="caution">
    <text evidence="6">The sequence shown here is derived from an EMBL/GenBank/DDBJ whole genome shotgun (WGS) entry which is preliminary data.</text>
</comment>
<dbReference type="FunFam" id="3.40.50.300:FF:000093">
    <property type="entry name" value="Fidgetin-like 1"/>
    <property type="match status" value="1"/>
</dbReference>
<dbReference type="EMBL" id="VWRR01000009">
    <property type="protein sequence ID" value="KAF6002766.1"/>
    <property type="molecule type" value="Genomic_DNA"/>
</dbReference>
<feature type="domain" description="AAA+ ATPase" evidence="5">
    <location>
        <begin position="318"/>
        <end position="454"/>
    </location>
</feature>
<organism evidence="6 7">
    <name type="scientific">Cyanidiococcus yangmingshanensis</name>
    <dbReference type="NCBI Taxonomy" id="2690220"/>
    <lineage>
        <taxon>Eukaryota</taxon>
        <taxon>Rhodophyta</taxon>
        <taxon>Bangiophyceae</taxon>
        <taxon>Cyanidiales</taxon>
        <taxon>Cyanidiaceae</taxon>
        <taxon>Cyanidiococcus</taxon>
    </lineage>
</organism>
<sequence length="566" mass="62637">MLPLLVVVHQRLILSVDHSRLGMVEEQEVWKYALHELRGEHALLERWALDRLQEDAVYWAVARRQRARRHPIRQQAIARLEALLGPLLTSECGRPKDDSLELGDLVAFLRDEEVWRALAPSVATPVIARDDKENASTQFHSRAAAALRPGSGRAPSTAGIADPKTRVDSDCDQADGNTSGREQTPAQNRSAHAAFRSASGNNLATVRPQRATSSFTLPRRVGAPEQASLGMKRLRDVHRQAAAAAAAAPETEHAGLELPDVPNVEPRLVEMVMQEILDQSPGVSWDDIAGLEYAKRCVMEAVVWPMVRPDLFRGVRGPPRGVLLFGPPGTGKTMIGRAIASLSGARFFNISASSLMSKWVGESEKLVRALFGVARALQPSVIFIDEMDSMLSARSEHDAESSRRIKTEFLIQMDGAATNREDRVLVIGASNRPQELDQAWRRRMARRLYIPLPDRKARRGMLENLLRDQRHVLGDAELEHVVDMLQGYSGSDVYAACAEAALGPVRDLGEDIAQVSVDDVRPIDENDFKRAMTVVRRSVSDDEVLAYERWNAEHGSFPHNESVASS</sequence>
<accession>A0A7J7II23</accession>
<keyword evidence="7" id="KW-1185">Reference proteome</keyword>
<dbReference type="InterPro" id="IPR027417">
    <property type="entry name" value="P-loop_NTPase"/>
</dbReference>
<evidence type="ECO:0000256" key="1">
    <source>
        <dbReference type="ARBA" id="ARBA00006914"/>
    </source>
</evidence>
<feature type="compositionally biased region" description="Polar residues" evidence="4">
    <location>
        <begin position="175"/>
        <end position="190"/>
    </location>
</feature>
<dbReference type="Gene3D" id="3.40.50.300">
    <property type="entry name" value="P-loop containing nucleotide triphosphate hydrolases"/>
    <property type="match status" value="1"/>
</dbReference>
<gene>
    <name evidence="6" type="ORF">F1559_003106</name>
</gene>
<dbReference type="SMART" id="SM00382">
    <property type="entry name" value="AAA"/>
    <property type="match status" value="1"/>
</dbReference>
<dbReference type="PANTHER" id="PTHR23074">
    <property type="entry name" value="AAA DOMAIN-CONTAINING"/>
    <property type="match status" value="1"/>
</dbReference>
<dbReference type="GO" id="GO:0005524">
    <property type="term" value="F:ATP binding"/>
    <property type="evidence" value="ECO:0007669"/>
    <property type="project" value="UniProtKB-KW"/>
</dbReference>
<comment type="similarity">
    <text evidence="1">Belongs to the AAA ATPase family.</text>
</comment>
<feature type="region of interest" description="Disordered" evidence="4">
    <location>
        <begin position="144"/>
        <end position="217"/>
    </location>
</feature>
<evidence type="ECO:0000256" key="3">
    <source>
        <dbReference type="ARBA" id="ARBA00022840"/>
    </source>
</evidence>
<evidence type="ECO:0000256" key="2">
    <source>
        <dbReference type="ARBA" id="ARBA00022741"/>
    </source>
</evidence>
<proteinExistence type="inferred from homology"/>
<dbReference type="InterPro" id="IPR050304">
    <property type="entry name" value="MT-severing_AAA_ATPase"/>
</dbReference>
<dbReference type="PANTHER" id="PTHR23074:SF17">
    <property type="entry name" value="FIDGETIN-LIKE PROTEIN 1"/>
    <property type="match status" value="1"/>
</dbReference>
<dbReference type="Proteomes" id="UP000530660">
    <property type="component" value="Unassembled WGS sequence"/>
</dbReference>
<dbReference type="FunFam" id="1.10.8.60:FF:000022">
    <property type="entry name" value="Fidgetin like 1"/>
    <property type="match status" value="1"/>
</dbReference>
<evidence type="ECO:0000256" key="4">
    <source>
        <dbReference type="SAM" id="MobiDB-lite"/>
    </source>
</evidence>
<protein>
    <recommendedName>
        <fullName evidence="5">AAA+ ATPase domain-containing protein</fullName>
    </recommendedName>
</protein>
<evidence type="ECO:0000313" key="6">
    <source>
        <dbReference type="EMBL" id="KAF6002766.1"/>
    </source>
</evidence>
<dbReference type="InterPro" id="IPR003959">
    <property type="entry name" value="ATPase_AAA_core"/>
</dbReference>
<feature type="compositionally biased region" description="Polar residues" evidence="4">
    <location>
        <begin position="198"/>
        <end position="216"/>
    </location>
</feature>
<dbReference type="InterPro" id="IPR003593">
    <property type="entry name" value="AAA+_ATPase"/>
</dbReference>
<dbReference type="Gene3D" id="1.10.8.60">
    <property type="match status" value="1"/>
</dbReference>
<evidence type="ECO:0000313" key="7">
    <source>
        <dbReference type="Proteomes" id="UP000530660"/>
    </source>
</evidence>
<reference evidence="6 7" key="1">
    <citation type="journal article" date="2020" name="J. Phycol.">
        <title>Comparative genome analysis reveals Cyanidiococcus gen. nov., a new extremophilic red algal genus sister to Cyanidioschyzon (Cyanidioschyzonaceae, Rhodophyta).</title>
        <authorList>
            <person name="Liu S.-L."/>
            <person name="Chiang Y.-R."/>
            <person name="Yoon H.S."/>
            <person name="Fu H.-Y."/>
        </authorList>
    </citation>
    <scope>NUCLEOTIDE SEQUENCE [LARGE SCALE GENOMIC DNA]</scope>
    <source>
        <strain evidence="6 7">THAL066</strain>
    </source>
</reference>
<dbReference type="SUPFAM" id="SSF52540">
    <property type="entry name" value="P-loop containing nucleoside triphosphate hydrolases"/>
    <property type="match status" value="1"/>
</dbReference>
<keyword evidence="2" id="KW-0547">Nucleotide-binding</keyword>
<keyword evidence="3" id="KW-0067">ATP-binding</keyword>
<dbReference type="GO" id="GO:0016887">
    <property type="term" value="F:ATP hydrolysis activity"/>
    <property type="evidence" value="ECO:0007669"/>
    <property type="project" value="InterPro"/>
</dbReference>
<dbReference type="AlphaFoldDB" id="A0A7J7II23"/>